<evidence type="ECO:0000256" key="3">
    <source>
        <dbReference type="ARBA" id="ARBA00022475"/>
    </source>
</evidence>
<dbReference type="KEGG" id="gph:GEMMAAP_09265"/>
<dbReference type="InterPro" id="IPR046342">
    <property type="entry name" value="CBS_dom_sf"/>
</dbReference>
<evidence type="ECO:0000256" key="4">
    <source>
        <dbReference type="ARBA" id="ARBA00022692"/>
    </source>
</evidence>
<feature type="transmembrane region" description="Helical" evidence="10">
    <location>
        <begin position="82"/>
        <end position="103"/>
    </location>
</feature>
<dbReference type="SUPFAM" id="SSF54631">
    <property type="entry name" value="CBS-domain pair"/>
    <property type="match status" value="1"/>
</dbReference>
<accession>A0A143BIU4</accession>
<proteinExistence type="inferred from homology"/>
<evidence type="ECO:0000259" key="11">
    <source>
        <dbReference type="PROSITE" id="PS51371"/>
    </source>
</evidence>
<dbReference type="AlphaFoldDB" id="A0A143BIU4"/>
<keyword evidence="3" id="KW-1003">Cell membrane</keyword>
<gene>
    <name evidence="12" type="ORF">GEMMAAP_09265</name>
</gene>
<protein>
    <recommendedName>
        <fullName evidence="11">CBS domain-containing protein</fullName>
    </recommendedName>
</protein>
<evidence type="ECO:0000313" key="13">
    <source>
        <dbReference type="Proteomes" id="UP000076404"/>
    </source>
</evidence>
<sequence>MSGVVIVFSVAILAVFTMAATTVRAVSRLWLRHWIEHRAGGAGTMSRYLERPTRLVHAAGTAAMLVVFATGSVIAMDDGLRAWVFVRDILAFLVLLLVFGQLLPRAIARRFAPQLVPAFVPLLRLTDLLLTPFHLIASGARRLVSSPPVLTSEEELRDGLEELLRDGTFSDIGATEEMAIISGVVQFGDKVVHDVMTPRSEMFMLREGLPPDELARQVAQAGYSRIPVFRESPEDITGMLHVFDVFRRRGESTPAIRPVAFARPEKPAKELLFELLRSRRQLAIVRDDTTVVGLVTLEDLLEELVGDIRDEHDDTTD</sequence>
<dbReference type="Pfam" id="PF00571">
    <property type="entry name" value="CBS"/>
    <property type="match status" value="2"/>
</dbReference>
<dbReference type="CDD" id="cd04590">
    <property type="entry name" value="CBS_pair_CorC_HlyC_assoc"/>
    <property type="match status" value="1"/>
</dbReference>
<feature type="transmembrane region" description="Helical" evidence="10">
    <location>
        <begin position="6"/>
        <end position="26"/>
    </location>
</feature>
<evidence type="ECO:0000256" key="6">
    <source>
        <dbReference type="ARBA" id="ARBA00022989"/>
    </source>
</evidence>
<feature type="transmembrane region" description="Helical" evidence="10">
    <location>
        <begin position="55"/>
        <end position="76"/>
    </location>
</feature>
<keyword evidence="8 10" id="KW-0472">Membrane</keyword>
<keyword evidence="7 9" id="KW-0129">CBS domain</keyword>
<evidence type="ECO:0000256" key="8">
    <source>
        <dbReference type="ARBA" id="ARBA00023136"/>
    </source>
</evidence>
<dbReference type="PANTHER" id="PTHR22777">
    <property type="entry name" value="HEMOLYSIN-RELATED"/>
    <property type="match status" value="1"/>
</dbReference>
<dbReference type="InterPro" id="IPR044751">
    <property type="entry name" value="Ion_transp-like_CBS"/>
</dbReference>
<keyword evidence="13" id="KW-1185">Reference proteome</keyword>
<comment type="similarity">
    <text evidence="2">Belongs to the UPF0053 family.</text>
</comment>
<dbReference type="PANTHER" id="PTHR22777:SF32">
    <property type="entry name" value="UPF0053 INNER MEMBRANE PROTEIN YFJD"/>
    <property type="match status" value="1"/>
</dbReference>
<evidence type="ECO:0000256" key="7">
    <source>
        <dbReference type="ARBA" id="ARBA00023122"/>
    </source>
</evidence>
<organism evidence="12 13">
    <name type="scientific">Gemmatimonas phototrophica</name>
    <dbReference type="NCBI Taxonomy" id="1379270"/>
    <lineage>
        <taxon>Bacteria</taxon>
        <taxon>Pseudomonadati</taxon>
        <taxon>Gemmatimonadota</taxon>
        <taxon>Gemmatimonadia</taxon>
        <taxon>Gemmatimonadales</taxon>
        <taxon>Gemmatimonadaceae</taxon>
        <taxon>Gemmatimonas</taxon>
    </lineage>
</organism>
<dbReference type="STRING" id="1379270.GEMMAAP_09265"/>
<dbReference type="GO" id="GO:0005886">
    <property type="term" value="C:plasma membrane"/>
    <property type="evidence" value="ECO:0007669"/>
    <property type="project" value="UniProtKB-SubCell"/>
</dbReference>
<keyword evidence="6 10" id="KW-1133">Transmembrane helix</keyword>
<dbReference type="RefSeq" id="WP_026850766.1">
    <property type="nucleotide sequence ID" value="NZ_CP011454.1"/>
</dbReference>
<dbReference type="Pfam" id="PF01595">
    <property type="entry name" value="CNNM"/>
    <property type="match status" value="1"/>
</dbReference>
<evidence type="ECO:0000256" key="2">
    <source>
        <dbReference type="ARBA" id="ARBA00006337"/>
    </source>
</evidence>
<dbReference type="EMBL" id="CP011454">
    <property type="protein sequence ID" value="AMW04967.1"/>
    <property type="molecule type" value="Genomic_DNA"/>
</dbReference>
<evidence type="ECO:0000256" key="9">
    <source>
        <dbReference type="PROSITE-ProRule" id="PRU00703"/>
    </source>
</evidence>
<keyword evidence="5" id="KW-0677">Repeat</keyword>
<comment type="subcellular location">
    <subcellularLocation>
        <location evidence="1">Cell membrane</location>
        <topology evidence="1">Multi-pass membrane protein</topology>
    </subcellularLocation>
</comment>
<evidence type="ECO:0000256" key="1">
    <source>
        <dbReference type="ARBA" id="ARBA00004651"/>
    </source>
</evidence>
<dbReference type="InterPro" id="IPR000644">
    <property type="entry name" value="CBS_dom"/>
</dbReference>
<dbReference type="OrthoDB" id="9786738at2"/>
<reference evidence="12 13" key="1">
    <citation type="journal article" date="2014" name="Proc. Natl. Acad. Sci. U.S.A.">
        <title>Functional type 2 photosynthetic reaction centers found in the rare bacterial phylum Gemmatimonadetes.</title>
        <authorList>
            <person name="Zeng Y."/>
            <person name="Feng F."/>
            <person name="Medova H."/>
            <person name="Dean J."/>
            <person name="Koblizek M."/>
        </authorList>
    </citation>
    <scope>NUCLEOTIDE SEQUENCE [LARGE SCALE GENOMIC DNA]</scope>
    <source>
        <strain evidence="12 13">AP64</strain>
    </source>
</reference>
<name>A0A143BIU4_9BACT</name>
<feature type="domain" description="CBS" evidence="11">
    <location>
        <begin position="255"/>
        <end position="311"/>
    </location>
</feature>
<dbReference type="eggNOG" id="COG1253">
    <property type="taxonomic scope" value="Bacteria"/>
</dbReference>
<dbReference type="PROSITE" id="PS51371">
    <property type="entry name" value="CBS"/>
    <property type="match status" value="1"/>
</dbReference>
<evidence type="ECO:0000313" key="12">
    <source>
        <dbReference type="EMBL" id="AMW04967.1"/>
    </source>
</evidence>
<dbReference type="Proteomes" id="UP000076404">
    <property type="component" value="Chromosome"/>
</dbReference>
<keyword evidence="4 10" id="KW-0812">Transmembrane</keyword>
<dbReference type="Gene3D" id="3.10.580.10">
    <property type="entry name" value="CBS-domain"/>
    <property type="match status" value="1"/>
</dbReference>
<reference evidence="12 13" key="2">
    <citation type="journal article" date="2016" name="Environ. Microbiol. Rep.">
        <title>Metagenomic evidence for the presence of phototrophic Gemmatimonadetes bacteria in diverse environments.</title>
        <authorList>
            <person name="Zeng Y."/>
            <person name="Baumbach J."/>
            <person name="Barbosa E.G."/>
            <person name="Azevedo V."/>
            <person name="Zhang C."/>
            <person name="Koblizek M."/>
        </authorList>
    </citation>
    <scope>NUCLEOTIDE SEQUENCE [LARGE SCALE GENOMIC DNA]</scope>
    <source>
        <strain evidence="12 13">AP64</strain>
    </source>
</reference>
<dbReference type="InterPro" id="IPR002550">
    <property type="entry name" value="CNNM"/>
</dbReference>
<evidence type="ECO:0000256" key="10">
    <source>
        <dbReference type="SAM" id="Phobius"/>
    </source>
</evidence>
<evidence type="ECO:0000256" key="5">
    <source>
        <dbReference type="ARBA" id="ARBA00022737"/>
    </source>
</evidence>